<reference evidence="2" key="1">
    <citation type="journal article" date="2013" name="PLoS Genet.">
        <title>The genome of Spraguea lophii and the basis of host-microsporidian interactions.</title>
        <authorList>
            <person name="Campbell S.E."/>
            <person name="Williams T.A."/>
            <person name="Yousuf A."/>
            <person name="Soanes D.M."/>
            <person name="Paszkiewicz K.H."/>
            <person name="Williams B.A.P."/>
        </authorList>
    </citation>
    <scope>NUCLEOTIDE SEQUENCE [LARGE SCALE GENOMIC DNA]</scope>
    <source>
        <strain evidence="2">42_110</strain>
    </source>
</reference>
<proteinExistence type="predicted"/>
<dbReference type="VEuPathDB" id="MicrosporidiaDB:SLOPH_1811"/>
<organism evidence="1 2">
    <name type="scientific">Spraguea lophii (strain 42_110)</name>
    <name type="common">Microsporidian parasite</name>
    <dbReference type="NCBI Taxonomy" id="1358809"/>
    <lineage>
        <taxon>Eukaryota</taxon>
        <taxon>Fungi</taxon>
        <taxon>Fungi incertae sedis</taxon>
        <taxon>Microsporidia</taxon>
        <taxon>Spragueidae</taxon>
        <taxon>Spraguea</taxon>
    </lineage>
</organism>
<dbReference type="OMA" id="MRDNQEN"/>
<dbReference type="InParanoid" id="S7XRA8"/>
<sequence>MENQSVFFIQGMSPEAEYKLIHQEQERKSEITLQKSEKAFGNKLFTGNLFVATDFKLHNRFNILNCILNIQPFYNFIENMCVKYKKKMHEYKLLRYFYNIVALNNMDSNYRAIEEFCGKDKNCNLDSVFKKIIGELNDEITSFLFFEKKVWMQVNENIKTVDKKIFEYSPLVEIFHCCVEKEDRDREHNKIIVNEDMDVIELKCDDSAKSITSLFKKTLERIHDNYKIIRFPLAFVFNVKGKINLDENLRIQKEDYELRSFIYGNNDLFIKVDKIWMNVENGVIKRKNPDLKDIEPSMVFYVKKQ</sequence>
<evidence type="ECO:0000313" key="2">
    <source>
        <dbReference type="Proteomes" id="UP000014978"/>
    </source>
</evidence>
<dbReference type="EMBL" id="ATCN01000744">
    <property type="protein sequence ID" value="EPR78503.1"/>
    <property type="molecule type" value="Genomic_DNA"/>
</dbReference>
<keyword evidence="2" id="KW-1185">Reference proteome</keyword>
<dbReference type="Proteomes" id="UP000014978">
    <property type="component" value="Unassembled WGS sequence"/>
</dbReference>
<dbReference type="AlphaFoldDB" id="S7XRA8"/>
<accession>S7XRA8</accession>
<protein>
    <submittedName>
        <fullName evidence="1">Uncharacterized protein</fullName>
    </submittedName>
</protein>
<name>S7XRA8_SPRLO</name>
<dbReference type="HOGENOM" id="CLU_912680_0_0_1"/>
<gene>
    <name evidence="1" type="ORF">SLOPH_1811</name>
</gene>
<evidence type="ECO:0000313" key="1">
    <source>
        <dbReference type="EMBL" id="EPR78503.1"/>
    </source>
</evidence>
<comment type="caution">
    <text evidence="1">The sequence shown here is derived from an EMBL/GenBank/DDBJ whole genome shotgun (WGS) entry which is preliminary data.</text>
</comment>